<keyword evidence="1" id="KW-0238">DNA-binding</keyword>
<gene>
    <name evidence="3" type="ORF">DFP72DRAFT_808466</name>
</gene>
<name>A0A8H6I389_9AGAR</name>
<dbReference type="OrthoDB" id="2668963at2759"/>
<dbReference type="Proteomes" id="UP000521943">
    <property type="component" value="Unassembled WGS sequence"/>
</dbReference>
<accession>A0A8H6I389</accession>
<dbReference type="GO" id="GO:0003677">
    <property type="term" value="F:DNA binding"/>
    <property type="evidence" value="ECO:0007669"/>
    <property type="project" value="UniProtKB-KW"/>
</dbReference>
<evidence type="ECO:0000256" key="1">
    <source>
        <dbReference type="ARBA" id="ARBA00023125"/>
    </source>
</evidence>
<evidence type="ECO:0000259" key="2">
    <source>
        <dbReference type="PROSITE" id="PS51253"/>
    </source>
</evidence>
<evidence type="ECO:0000313" key="3">
    <source>
        <dbReference type="EMBL" id="KAF6757854.1"/>
    </source>
</evidence>
<keyword evidence="4" id="KW-1185">Reference proteome</keyword>
<protein>
    <recommendedName>
        <fullName evidence="2">HTH CENPB-type domain-containing protein</fullName>
    </recommendedName>
</protein>
<evidence type="ECO:0000313" key="4">
    <source>
        <dbReference type="Proteomes" id="UP000521943"/>
    </source>
</evidence>
<dbReference type="AlphaFoldDB" id="A0A8H6I389"/>
<feature type="domain" description="HTH CENPB-type" evidence="2">
    <location>
        <begin position="85"/>
        <end position="159"/>
    </location>
</feature>
<proteinExistence type="predicted"/>
<organism evidence="3 4">
    <name type="scientific">Ephemerocybe angulata</name>
    <dbReference type="NCBI Taxonomy" id="980116"/>
    <lineage>
        <taxon>Eukaryota</taxon>
        <taxon>Fungi</taxon>
        <taxon>Dikarya</taxon>
        <taxon>Basidiomycota</taxon>
        <taxon>Agaricomycotina</taxon>
        <taxon>Agaricomycetes</taxon>
        <taxon>Agaricomycetidae</taxon>
        <taxon>Agaricales</taxon>
        <taxon>Agaricineae</taxon>
        <taxon>Psathyrellaceae</taxon>
        <taxon>Ephemerocybe</taxon>
    </lineage>
</organism>
<dbReference type="InterPro" id="IPR006600">
    <property type="entry name" value="HTH_CenpB_DNA-bd_dom"/>
</dbReference>
<reference evidence="3 4" key="1">
    <citation type="submission" date="2020-07" db="EMBL/GenBank/DDBJ databases">
        <title>Comparative genomics of pyrophilous fungi reveals a link between fire events and developmental genes.</title>
        <authorList>
            <consortium name="DOE Joint Genome Institute"/>
            <person name="Steindorff A.S."/>
            <person name="Carver A."/>
            <person name="Calhoun S."/>
            <person name="Stillman K."/>
            <person name="Liu H."/>
            <person name="Lipzen A."/>
            <person name="Pangilinan J."/>
            <person name="Labutti K."/>
            <person name="Bruns T.D."/>
            <person name="Grigoriev I.V."/>
        </authorList>
    </citation>
    <scope>NUCLEOTIDE SEQUENCE [LARGE SCALE GENOMIC DNA]</scope>
    <source>
        <strain evidence="3 4">CBS 144469</strain>
    </source>
</reference>
<comment type="caution">
    <text evidence="3">The sequence shown here is derived from an EMBL/GenBank/DDBJ whole genome shotgun (WGS) entry which is preliminary data.</text>
</comment>
<dbReference type="PROSITE" id="PS51253">
    <property type="entry name" value="HTH_CENPB"/>
    <property type="match status" value="1"/>
</dbReference>
<dbReference type="EMBL" id="JACGCI010000020">
    <property type="protein sequence ID" value="KAF6757854.1"/>
    <property type="molecule type" value="Genomic_DNA"/>
</dbReference>
<sequence>MPRHALSQTKKAQIEGEELDKLYARAEALYLHEHSLPPPHHPLGLRKVCDVIEAEYSQETNNKRNIKLSHATLGRHLNGGKTIRESNAEKEWLSADETQRLIAVALELADWGQPCNYIRLRELANEIIRAHHGDKFPKSGVGKEWAYRFVERHSAQLHRYKARALDDVRARAVNKPAHDAWCDLVEEVQLRGDDGGPIAPECTWGMDEVGFQPNGNEGYEYVIGGPGKKLQYQQQKGGRENITVCVTISAAGATLRPLVLYSGKAFLESWLQENPSKASYVIIQLLPQN</sequence>